<evidence type="ECO:0000313" key="9">
    <source>
        <dbReference type="EMBL" id="PAA48589.1"/>
    </source>
</evidence>
<feature type="compositionally biased region" description="Basic and acidic residues" evidence="8">
    <location>
        <begin position="9"/>
        <end position="37"/>
    </location>
</feature>
<evidence type="ECO:0000256" key="4">
    <source>
        <dbReference type="ARBA" id="ARBA00022574"/>
    </source>
</evidence>
<gene>
    <name evidence="9" type="ORF">BOX15_Mlig018823g1</name>
    <name evidence="10" type="ORF">BOX15_Mlig018823g2</name>
</gene>
<comment type="caution">
    <text evidence="10">The sequence shown here is derived from an EMBL/GenBank/DDBJ whole genome shotgun (WGS) entry which is preliminary data.</text>
</comment>
<dbReference type="SUPFAM" id="SSF50978">
    <property type="entry name" value="WD40 repeat-like"/>
    <property type="match status" value="1"/>
</dbReference>
<accession>A0A267FRA8</accession>
<dbReference type="InterPro" id="IPR025956">
    <property type="entry name" value="DYNC1I1/DYNC1I2"/>
</dbReference>
<proteinExistence type="inferred from homology"/>
<dbReference type="SMART" id="SM00320">
    <property type="entry name" value="WD40"/>
    <property type="match status" value="7"/>
</dbReference>
<dbReference type="EMBL" id="NIVC01000881">
    <property type="protein sequence ID" value="PAA75492.1"/>
    <property type="molecule type" value="Genomic_DNA"/>
</dbReference>
<dbReference type="GO" id="GO:0005868">
    <property type="term" value="C:cytoplasmic dynein complex"/>
    <property type="evidence" value="ECO:0007669"/>
    <property type="project" value="InterPro"/>
</dbReference>
<comment type="similarity">
    <text evidence="2">Belongs to the dynein intermediate chain family.</text>
</comment>
<evidence type="ECO:0000256" key="3">
    <source>
        <dbReference type="ARBA" id="ARBA00022490"/>
    </source>
</evidence>
<keyword evidence="4 7" id="KW-0853">WD repeat</keyword>
<dbReference type="Gene3D" id="2.130.10.10">
    <property type="entry name" value="YVTN repeat-like/Quinoprotein amine dehydrogenase"/>
    <property type="match status" value="2"/>
</dbReference>
<keyword evidence="3" id="KW-0963">Cytoplasm</keyword>
<keyword evidence="5" id="KW-0677">Repeat</keyword>
<dbReference type="GO" id="GO:0045503">
    <property type="term" value="F:dynein light chain binding"/>
    <property type="evidence" value="ECO:0007669"/>
    <property type="project" value="TreeGrafter"/>
</dbReference>
<name>A0A267FRA8_9PLAT</name>
<dbReference type="PROSITE" id="PS50082">
    <property type="entry name" value="WD_REPEATS_2"/>
    <property type="match status" value="1"/>
</dbReference>
<dbReference type="InterPro" id="IPR001680">
    <property type="entry name" value="WD40_rpt"/>
</dbReference>
<feature type="region of interest" description="Disordered" evidence="8">
    <location>
        <begin position="1"/>
        <end position="107"/>
    </location>
</feature>
<organism evidence="10 11">
    <name type="scientific">Macrostomum lignano</name>
    <dbReference type="NCBI Taxonomy" id="282301"/>
    <lineage>
        <taxon>Eukaryota</taxon>
        <taxon>Metazoa</taxon>
        <taxon>Spiralia</taxon>
        <taxon>Lophotrochozoa</taxon>
        <taxon>Platyhelminthes</taxon>
        <taxon>Rhabditophora</taxon>
        <taxon>Macrostomorpha</taxon>
        <taxon>Macrostomida</taxon>
        <taxon>Macrostomidae</taxon>
        <taxon>Macrostomum</taxon>
    </lineage>
</organism>
<dbReference type="InterPro" id="IPR036322">
    <property type="entry name" value="WD40_repeat_dom_sf"/>
</dbReference>
<dbReference type="PANTHER" id="PTHR12442">
    <property type="entry name" value="DYNEIN INTERMEDIATE CHAIN"/>
    <property type="match status" value="1"/>
</dbReference>
<dbReference type="GO" id="GO:0010970">
    <property type="term" value="P:transport along microtubule"/>
    <property type="evidence" value="ECO:0007669"/>
    <property type="project" value="TreeGrafter"/>
</dbReference>
<dbReference type="InterPro" id="IPR050687">
    <property type="entry name" value="Dynein_IC"/>
</dbReference>
<dbReference type="STRING" id="282301.A0A267FRA8"/>
<feature type="repeat" description="WD" evidence="7">
    <location>
        <begin position="457"/>
        <end position="504"/>
    </location>
</feature>
<evidence type="ECO:0000256" key="5">
    <source>
        <dbReference type="ARBA" id="ARBA00022737"/>
    </source>
</evidence>
<dbReference type="PANTHER" id="PTHR12442:SF22">
    <property type="entry name" value="CYTOPLASMIC DYNEIN 1 INTERMEDIATE CHAIN-RELATED"/>
    <property type="match status" value="1"/>
</dbReference>
<reference evidence="10 11" key="1">
    <citation type="submission" date="2017-06" db="EMBL/GenBank/DDBJ databases">
        <title>A platform for efficient transgenesis in Macrostomum lignano, a flatworm model organism for stem cell research.</title>
        <authorList>
            <person name="Berezikov E."/>
        </authorList>
    </citation>
    <scope>NUCLEOTIDE SEQUENCE [LARGE SCALE GENOMIC DNA]</scope>
    <source>
        <strain evidence="10">DV1</strain>
        <tissue evidence="10">Whole organism</tissue>
    </source>
</reference>
<evidence type="ECO:0000313" key="10">
    <source>
        <dbReference type="EMBL" id="PAA75492.1"/>
    </source>
</evidence>
<dbReference type="Pfam" id="PF00400">
    <property type="entry name" value="WD40"/>
    <property type="match status" value="3"/>
</dbReference>
<feature type="compositionally biased region" description="Low complexity" evidence="8">
    <location>
        <begin position="78"/>
        <end position="95"/>
    </location>
</feature>
<comment type="subcellular location">
    <subcellularLocation>
        <location evidence="1">Cytoplasm</location>
        <location evidence="1">Cytoskeleton</location>
    </subcellularLocation>
</comment>
<sequence length="625" mass="68173">FDIQQQHSMADRKAELERKKAQLAAMREKRKMEEKKKLASGGDAATPSPGEAGTPSDLRSETEELLKNLGIAPETSTEPAAGASGAAGGPESPRSSPKREAGVGAKKLTVSQVTQTTVVAKETVNYCKETQTMNLEPERDVLTYDESEREGEGVNAAEALAELQRMPHVQELVAAGAAADGAAPVAAEPEKPRELSDEERQQILLSESFVRFFDKTARVMERALAEDVDIFIDYSGGSGDTELGETAKQQVKQQRVFYDDRWSRNRCVTALDWSPHFPELCLAAYNANEDAPQEPDGVVCVWNVKFRKDSPEFVFHCQSPVTSACFAKFHRNLIVGGTYSGQVVLWDNRTPRRTPVQRSPLSSTAHTQPVLSVCVLGSENAHNLVSASSDGRLCTWSLDMLSQPQETLDLQRQNRPVPATCLDFAPSDANHFVVGSEDYSMYTGCRHGAKAGIMDALDGHQGPVSAVATHRATGPVDLGHIVLSASFDWTVRLWSLRDLGTVHVFEETSDYVMDLCWSPVNPALFCAADALGRLDFWQLNLDTEQAAARAQCDAAVNRCRFSDSGLLLGAGDHLGRLTVFELADSLASPRQEEWKLLGRTLHELKQATAELAAAEQDPPGVGPIR</sequence>
<evidence type="ECO:0000256" key="7">
    <source>
        <dbReference type="PROSITE-ProRule" id="PRU00221"/>
    </source>
</evidence>
<dbReference type="EMBL" id="NIVC01004112">
    <property type="protein sequence ID" value="PAA48589.1"/>
    <property type="molecule type" value="Genomic_DNA"/>
</dbReference>
<keyword evidence="6" id="KW-0206">Cytoskeleton</keyword>
<dbReference type="GO" id="GO:0045504">
    <property type="term" value="F:dynein heavy chain binding"/>
    <property type="evidence" value="ECO:0007669"/>
    <property type="project" value="TreeGrafter"/>
</dbReference>
<dbReference type="AlphaFoldDB" id="A0A267FRA8"/>
<dbReference type="InterPro" id="IPR015943">
    <property type="entry name" value="WD40/YVTN_repeat-like_dom_sf"/>
</dbReference>
<evidence type="ECO:0000256" key="1">
    <source>
        <dbReference type="ARBA" id="ARBA00004245"/>
    </source>
</evidence>
<dbReference type="OrthoDB" id="4189at2759"/>
<keyword evidence="11" id="KW-1185">Reference proteome</keyword>
<dbReference type="Proteomes" id="UP000215902">
    <property type="component" value="Unassembled WGS sequence"/>
</dbReference>
<evidence type="ECO:0000256" key="2">
    <source>
        <dbReference type="ARBA" id="ARBA00011059"/>
    </source>
</evidence>
<evidence type="ECO:0000256" key="8">
    <source>
        <dbReference type="SAM" id="MobiDB-lite"/>
    </source>
</evidence>
<evidence type="ECO:0000313" key="11">
    <source>
        <dbReference type="Proteomes" id="UP000215902"/>
    </source>
</evidence>
<protein>
    <submittedName>
        <fullName evidence="10">Uncharacterized protein</fullName>
    </submittedName>
</protein>
<evidence type="ECO:0000256" key="6">
    <source>
        <dbReference type="ARBA" id="ARBA00023212"/>
    </source>
</evidence>
<feature type="non-terminal residue" evidence="10">
    <location>
        <position position="1"/>
    </location>
</feature>
<dbReference type="Pfam" id="PF11540">
    <property type="entry name" value="Dynein_IC2"/>
    <property type="match status" value="1"/>
</dbReference>